<evidence type="ECO:0000259" key="3">
    <source>
        <dbReference type="Pfam" id="PF20152"/>
    </source>
</evidence>
<feature type="transmembrane region" description="Helical" evidence="2">
    <location>
        <begin position="489"/>
        <end position="510"/>
    </location>
</feature>
<feature type="transmembrane region" description="Helical" evidence="2">
    <location>
        <begin position="422"/>
        <end position="439"/>
    </location>
</feature>
<proteinExistence type="predicted"/>
<feature type="transmembrane region" description="Helical" evidence="2">
    <location>
        <begin position="565"/>
        <end position="587"/>
    </location>
</feature>
<sequence length="734" mass="80850">MGYDNHVRRGHPVTFGLIILFGIIELSLSAWLVSKFNKHHNYSSFTERDRVRFTLFASIWTVVFSALMLILFAHSATGSVLTSVLAHLVFLDAFVYCNQLNALEAFAWLEWIMVTFAIIVVLIRGISAARRGDGYRGGSAPDHVIPRTVGPPHAPRAAARPALEGLGTRLDFGDCIGLLDRDQANQHNPSHQPSDLPTVIRHVTTASLPPTIALPLFLCNPTPSRLLRRSRTTSQRAPSPELCLGGQLPGIWSPQTTNGRHDSVFDSDSLWRMWSPRLIKPVSSRVQASPVQPRSGIVACLDGDIHGSFRTAPRRYRNAVVENTAIAPHRRQKRKRPNEDRNTSLRTASGGLYTNRPLGIQPNEALPSLPSLTFLPSRGPRPACHELDFLAKWCGLRLRERRELQRRTELQCRCINDSTGTVMNWALMGALAVQVFIYFHAFPHDRLPNKLIVLFVVVAELLQTLGDSHDTVQTFGAHWGNFNALDLVGWSWFSVPILGSAIGCVGQLFFAWRIYVIGARKVYLAPLIIVIITIFQFGAGIWTGIQIIQAGRFSLLTFKAMKPPVAWLAATAAADILIVLFTAYYLLKARSPGFSSRTTAAVNRIIMVTIETGIPCAAFALVDLALFVKYQGNNYHLGTCIWLSKVYSNSILAILNSRAQIGHATSGTEPSVVNISHSQGTNRSGSASKRTASTIQFASSFPHKESMGVFSQGTDLGHEHELKDVHGHGGGYAV</sequence>
<feature type="transmembrane region" description="Helical" evidence="2">
    <location>
        <begin position="53"/>
        <end position="74"/>
    </location>
</feature>
<evidence type="ECO:0000313" key="4">
    <source>
        <dbReference type="EMBL" id="GAT58094.1"/>
    </source>
</evidence>
<dbReference type="EMBL" id="DF849573">
    <property type="protein sequence ID" value="GAT58094.1"/>
    <property type="molecule type" value="Genomic_DNA"/>
</dbReference>
<dbReference type="PANTHER" id="PTHR40465:SF1">
    <property type="entry name" value="DUF6534 DOMAIN-CONTAINING PROTEIN"/>
    <property type="match status" value="1"/>
</dbReference>
<dbReference type="Proteomes" id="UP000815677">
    <property type="component" value="Unassembled WGS sequence"/>
</dbReference>
<reference evidence="4" key="1">
    <citation type="submission" date="2014-09" db="EMBL/GenBank/DDBJ databases">
        <title>Genome sequence of the luminous mushroom Mycena chlorophos for searching fungal bioluminescence genes.</title>
        <authorList>
            <person name="Tanaka Y."/>
            <person name="Kasuga D."/>
            <person name="Oba Y."/>
            <person name="Hase S."/>
            <person name="Sato K."/>
            <person name="Oba Y."/>
            <person name="Sakakibara Y."/>
        </authorList>
    </citation>
    <scope>NUCLEOTIDE SEQUENCE</scope>
</reference>
<name>A0ABQ0M451_MYCCL</name>
<evidence type="ECO:0000256" key="1">
    <source>
        <dbReference type="SAM" id="MobiDB-lite"/>
    </source>
</evidence>
<feature type="transmembrane region" description="Helical" evidence="2">
    <location>
        <begin position="105"/>
        <end position="126"/>
    </location>
</feature>
<feature type="region of interest" description="Disordered" evidence="1">
    <location>
        <begin position="666"/>
        <end position="689"/>
    </location>
</feature>
<protein>
    <recommendedName>
        <fullName evidence="3">DUF6534 domain-containing protein</fullName>
    </recommendedName>
</protein>
<dbReference type="PANTHER" id="PTHR40465">
    <property type="entry name" value="CHROMOSOME 1, WHOLE GENOME SHOTGUN SEQUENCE"/>
    <property type="match status" value="1"/>
</dbReference>
<dbReference type="InterPro" id="IPR045339">
    <property type="entry name" value="DUF6534"/>
</dbReference>
<feature type="transmembrane region" description="Helical" evidence="2">
    <location>
        <begin position="522"/>
        <end position="545"/>
    </location>
</feature>
<feature type="domain" description="DUF6534" evidence="3">
    <location>
        <begin position="571"/>
        <end position="659"/>
    </location>
</feature>
<evidence type="ECO:0000256" key="2">
    <source>
        <dbReference type="SAM" id="Phobius"/>
    </source>
</evidence>
<feature type="region of interest" description="Disordered" evidence="1">
    <location>
        <begin position="325"/>
        <end position="348"/>
    </location>
</feature>
<dbReference type="Pfam" id="PF20152">
    <property type="entry name" value="DUF6534"/>
    <property type="match status" value="1"/>
</dbReference>
<feature type="transmembrane region" description="Helical" evidence="2">
    <location>
        <begin position="12"/>
        <end position="33"/>
    </location>
</feature>
<keyword evidence="2" id="KW-1133">Transmembrane helix</keyword>
<keyword evidence="5" id="KW-1185">Reference proteome</keyword>
<accession>A0ABQ0M451</accession>
<keyword evidence="2" id="KW-0812">Transmembrane</keyword>
<gene>
    <name evidence="4" type="ORF">MCHLO_14560</name>
</gene>
<keyword evidence="2" id="KW-0472">Membrane</keyword>
<evidence type="ECO:0000313" key="5">
    <source>
        <dbReference type="Proteomes" id="UP000815677"/>
    </source>
</evidence>
<organism evidence="4 5">
    <name type="scientific">Mycena chlorophos</name>
    <name type="common">Agaric fungus</name>
    <name type="synonym">Agaricus chlorophos</name>
    <dbReference type="NCBI Taxonomy" id="658473"/>
    <lineage>
        <taxon>Eukaryota</taxon>
        <taxon>Fungi</taxon>
        <taxon>Dikarya</taxon>
        <taxon>Basidiomycota</taxon>
        <taxon>Agaricomycotina</taxon>
        <taxon>Agaricomycetes</taxon>
        <taxon>Agaricomycetidae</taxon>
        <taxon>Agaricales</taxon>
        <taxon>Marasmiineae</taxon>
        <taxon>Mycenaceae</taxon>
        <taxon>Mycena</taxon>
    </lineage>
</organism>